<name>A0ABQ9I3T7_9NEOP</name>
<comment type="caution">
    <text evidence="2">The sequence shown here is derived from an EMBL/GenBank/DDBJ whole genome shotgun (WGS) entry which is preliminary data.</text>
</comment>
<gene>
    <name evidence="2" type="ORF">PR048_010672</name>
</gene>
<reference evidence="2 3" key="1">
    <citation type="submission" date="2023-02" db="EMBL/GenBank/DDBJ databases">
        <title>LHISI_Scaffold_Assembly.</title>
        <authorList>
            <person name="Stuart O.P."/>
            <person name="Cleave R."/>
            <person name="Magrath M.J.L."/>
            <person name="Mikheyev A.S."/>
        </authorList>
    </citation>
    <scope>NUCLEOTIDE SEQUENCE [LARGE SCALE GENOMIC DNA]</scope>
    <source>
        <strain evidence="2">Daus_M_001</strain>
        <tissue evidence="2">Leg muscle</tissue>
    </source>
</reference>
<keyword evidence="3" id="KW-1185">Reference proteome</keyword>
<evidence type="ECO:0000313" key="3">
    <source>
        <dbReference type="Proteomes" id="UP001159363"/>
    </source>
</evidence>
<evidence type="ECO:0000256" key="1">
    <source>
        <dbReference type="SAM" id="MobiDB-lite"/>
    </source>
</evidence>
<evidence type="ECO:0000313" key="2">
    <source>
        <dbReference type="EMBL" id="KAJ8891157.1"/>
    </source>
</evidence>
<accession>A0ABQ9I3T7</accession>
<sequence length="487" mass="54278">MRLLSSQREEPGWIPGGVMPGSSHLVSGFSRGSPVFSTSLHSAAAPYSRCFNLIGSQDPPAWRFQIHVFNENIKRASNVMIYEKNTHFIRELLSAFKIHVGRDAFTRTNASATQLAVTAMNVMEHKKYGCCSVNKTRRRGERTQRTYGATTERMGGVNWRTSKKTPPTSGIVRHDPHMRGPGNPGCSHVGIVPDDAAGRRVFSGVSRFPRPFDLLHTHLNHPHRLLRPRGFNAFCEGLSAVIRANRVSLVARRSHSVTRRVPRASCSQSGNGYSRIKGTATPPLRLCPTPKGSQSCDAELSGSSETEACEKPYPCDWKARTQRKWHFFLKLEKDNTSGDSARRDKDRVNDRNHVLERESECPLHGTLQSKSETLYTLWLTDNVSSWYMRRWGFSDNREELYPPQKPKGNSDYLINLWGPVWLSGLDCLPPHQGEPGSIPGRVTPGFSQVVIVSEDAAGRRVSSGISRFPPPLHSGAATFLSHFSLIG</sequence>
<feature type="region of interest" description="Disordered" evidence="1">
    <location>
        <begin position="261"/>
        <end position="286"/>
    </location>
</feature>
<proteinExistence type="predicted"/>
<protein>
    <submittedName>
        <fullName evidence="2">Uncharacterized protein</fullName>
    </submittedName>
</protein>
<feature type="region of interest" description="Disordered" evidence="1">
    <location>
        <begin position="157"/>
        <end position="176"/>
    </location>
</feature>
<dbReference type="EMBL" id="JARBHB010000003">
    <property type="protein sequence ID" value="KAJ8891157.1"/>
    <property type="molecule type" value="Genomic_DNA"/>
</dbReference>
<dbReference type="Proteomes" id="UP001159363">
    <property type="component" value="Chromosome 3"/>
</dbReference>
<organism evidence="2 3">
    <name type="scientific">Dryococelus australis</name>
    <dbReference type="NCBI Taxonomy" id="614101"/>
    <lineage>
        <taxon>Eukaryota</taxon>
        <taxon>Metazoa</taxon>
        <taxon>Ecdysozoa</taxon>
        <taxon>Arthropoda</taxon>
        <taxon>Hexapoda</taxon>
        <taxon>Insecta</taxon>
        <taxon>Pterygota</taxon>
        <taxon>Neoptera</taxon>
        <taxon>Polyneoptera</taxon>
        <taxon>Phasmatodea</taxon>
        <taxon>Verophasmatodea</taxon>
        <taxon>Anareolatae</taxon>
        <taxon>Phasmatidae</taxon>
        <taxon>Eurycanthinae</taxon>
        <taxon>Dryococelus</taxon>
    </lineage>
</organism>